<reference evidence="2" key="1">
    <citation type="submission" date="2017-10" db="EMBL/GenBank/DDBJ databases">
        <title>Resolving the taxonomy of Roseburia spp., Eubacterium rectale and Agathobacter spp. through phylogenomic analysis.</title>
        <authorList>
            <person name="Sheridan P.O."/>
            <person name="Walker A.W."/>
            <person name="Duncan S.H."/>
            <person name="Scott K.P."/>
            <person name="Toole P.W.O."/>
            <person name="Luis P."/>
            <person name="Flint H.J."/>
        </authorList>
    </citation>
    <scope>NUCLEOTIDE SEQUENCE [LARGE SCALE GENOMIC DNA]</scope>
    <source>
        <strain evidence="2">JK10</strain>
    </source>
</reference>
<keyword evidence="1" id="KW-0812">Transmembrane</keyword>
<keyword evidence="3" id="KW-1185">Reference proteome</keyword>
<organism evidence="2 3">
    <name type="scientific">Pseudobutyrivibrio ruminis</name>
    <dbReference type="NCBI Taxonomy" id="46206"/>
    <lineage>
        <taxon>Bacteria</taxon>
        <taxon>Bacillati</taxon>
        <taxon>Bacillota</taxon>
        <taxon>Clostridia</taxon>
        <taxon>Lachnospirales</taxon>
        <taxon>Lachnospiraceae</taxon>
        <taxon>Pseudobutyrivibrio</taxon>
    </lineage>
</organism>
<dbReference type="EMBL" id="PDYH01000014">
    <property type="protein sequence ID" value="PHU40710.1"/>
    <property type="molecule type" value="Genomic_DNA"/>
</dbReference>
<accession>A0A2G3EBX4</accession>
<feature type="transmembrane region" description="Helical" evidence="1">
    <location>
        <begin position="7"/>
        <end position="28"/>
    </location>
</feature>
<evidence type="ECO:0000256" key="1">
    <source>
        <dbReference type="SAM" id="Phobius"/>
    </source>
</evidence>
<sequence>MNTFNRYLIHFGIIGLVVFIIFFTLIMIDGGKLVNPLFLSVIVLLDLFFVFFMTLFFYVVAKPSSITFTVKDRRGLINELSEVASKKWKRNNKVETKETCSFKFGNKYKDWLTTPIDFIFEEEKCTVIVPSYYQEDVLRINKKLRE</sequence>
<gene>
    <name evidence="2" type="ORF">CSX00_04915</name>
</gene>
<keyword evidence="1" id="KW-1133">Transmembrane helix</keyword>
<dbReference type="RefSeq" id="WP_099413015.1">
    <property type="nucleotide sequence ID" value="NZ_PDYH01000014.1"/>
</dbReference>
<protein>
    <submittedName>
        <fullName evidence="2">Uncharacterized protein</fullName>
    </submittedName>
</protein>
<proteinExistence type="predicted"/>
<evidence type="ECO:0000313" key="2">
    <source>
        <dbReference type="EMBL" id="PHU40710.1"/>
    </source>
</evidence>
<evidence type="ECO:0000313" key="3">
    <source>
        <dbReference type="Proteomes" id="UP000224317"/>
    </source>
</evidence>
<keyword evidence="1" id="KW-0472">Membrane</keyword>
<feature type="transmembrane region" description="Helical" evidence="1">
    <location>
        <begin position="34"/>
        <end position="61"/>
    </location>
</feature>
<dbReference type="AlphaFoldDB" id="A0A2G3EBX4"/>
<comment type="caution">
    <text evidence="2">The sequence shown here is derived from an EMBL/GenBank/DDBJ whole genome shotgun (WGS) entry which is preliminary data.</text>
</comment>
<name>A0A2G3EBX4_9FIRM</name>
<dbReference type="Proteomes" id="UP000224317">
    <property type="component" value="Unassembled WGS sequence"/>
</dbReference>